<gene>
    <name evidence="5" type="ORF">COEREDRAFT_84071</name>
</gene>
<feature type="domain" description="NmrA-like" evidence="4">
    <location>
        <begin position="6"/>
        <end position="246"/>
    </location>
</feature>
<evidence type="ECO:0000259" key="4">
    <source>
        <dbReference type="Pfam" id="PF05368"/>
    </source>
</evidence>
<organism evidence="5 6">
    <name type="scientific">Coemansia reversa (strain ATCC 12441 / NRRL 1564)</name>
    <dbReference type="NCBI Taxonomy" id="763665"/>
    <lineage>
        <taxon>Eukaryota</taxon>
        <taxon>Fungi</taxon>
        <taxon>Fungi incertae sedis</taxon>
        <taxon>Zoopagomycota</taxon>
        <taxon>Kickxellomycotina</taxon>
        <taxon>Kickxellomycetes</taxon>
        <taxon>Kickxellales</taxon>
        <taxon>Kickxellaceae</taxon>
        <taxon>Coemansia</taxon>
    </lineage>
</organism>
<reference evidence="5 6" key="1">
    <citation type="journal article" date="2015" name="Genome Biol. Evol.">
        <title>Phylogenomic analyses indicate that early fungi evolved digesting cell walls of algal ancestors of land plants.</title>
        <authorList>
            <person name="Chang Y."/>
            <person name="Wang S."/>
            <person name="Sekimoto S."/>
            <person name="Aerts A.L."/>
            <person name="Choi C."/>
            <person name="Clum A."/>
            <person name="LaButti K.M."/>
            <person name="Lindquist E.A."/>
            <person name="Yee Ngan C."/>
            <person name="Ohm R.A."/>
            <person name="Salamov A.A."/>
            <person name="Grigoriev I.V."/>
            <person name="Spatafora J.W."/>
            <person name="Berbee M.L."/>
        </authorList>
    </citation>
    <scope>NUCLEOTIDE SEQUENCE [LARGE SCALE GENOMIC DNA]</scope>
    <source>
        <strain evidence="5 6">NRRL 1564</strain>
    </source>
</reference>
<accession>A0A2G5B1C6</accession>
<dbReference type="InterPro" id="IPR008030">
    <property type="entry name" value="NmrA-like"/>
</dbReference>
<evidence type="ECO:0000313" key="5">
    <source>
        <dbReference type="EMBL" id="PIA12517.1"/>
    </source>
</evidence>
<dbReference type="PANTHER" id="PTHR42748">
    <property type="entry name" value="NITROGEN METABOLITE REPRESSION PROTEIN NMRA FAMILY MEMBER"/>
    <property type="match status" value="1"/>
</dbReference>
<evidence type="ECO:0000313" key="6">
    <source>
        <dbReference type="Proteomes" id="UP000242474"/>
    </source>
</evidence>
<keyword evidence="2" id="KW-0521">NADP</keyword>
<evidence type="ECO:0000256" key="1">
    <source>
        <dbReference type="ARBA" id="ARBA00006328"/>
    </source>
</evidence>
<dbReference type="EMBL" id="KZ303708">
    <property type="protein sequence ID" value="PIA12517.1"/>
    <property type="molecule type" value="Genomic_DNA"/>
</dbReference>
<dbReference type="AlphaFoldDB" id="A0A2G5B1C6"/>
<dbReference type="InterPro" id="IPR036291">
    <property type="entry name" value="NAD(P)-bd_dom_sf"/>
</dbReference>
<proteinExistence type="inferred from homology"/>
<sequence length="268" mass="29873">MSEAYPGVKWVQADMNNLLSLRKAFTGADIVFGMTNFFEQDILAKVAEGDMDAEFVQGKNIVDAAISEGVESLIYSGLDSMEQLSDGKYTGVVHFEGKYKVEKYLLSKSHCIKGYVIYLGSYMQNYTNPNFTHISVDDMQTIEFSFPYSPTTLLPFVDPASDTGPVVKYILDHPNECLGSPIEVSGGYYEAQDMAAAYSKATGKPARYVQTSYKSAGSEDFVQMFEGIGEFGLFGGRTAFIDRNKKMDYTFITPVQFWKNKKWAGPLQ</sequence>
<dbReference type="PANTHER" id="PTHR42748:SF30">
    <property type="entry name" value="NMRA-LIKE DOMAIN-CONTAINING PROTEIN"/>
    <property type="match status" value="1"/>
</dbReference>
<keyword evidence="6" id="KW-1185">Reference proteome</keyword>
<keyword evidence="3" id="KW-0560">Oxidoreductase</keyword>
<dbReference type="SUPFAM" id="SSF51735">
    <property type="entry name" value="NAD(P)-binding Rossmann-fold domains"/>
    <property type="match status" value="1"/>
</dbReference>
<dbReference type="STRING" id="763665.A0A2G5B1C6"/>
<dbReference type="Gene3D" id="3.40.50.720">
    <property type="entry name" value="NAD(P)-binding Rossmann-like Domain"/>
    <property type="match status" value="1"/>
</dbReference>
<dbReference type="GO" id="GO:0016491">
    <property type="term" value="F:oxidoreductase activity"/>
    <property type="evidence" value="ECO:0007669"/>
    <property type="project" value="UniProtKB-KW"/>
</dbReference>
<dbReference type="Pfam" id="PF05368">
    <property type="entry name" value="NmrA"/>
    <property type="match status" value="1"/>
</dbReference>
<comment type="similarity">
    <text evidence="1">Belongs to the NmrA-type oxidoreductase family.</text>
</comment>
<dbReference type="GO" id="GO:0005634">
    <property type="term" value="C:nucleus"/>
    <property type="evidence" value="ECO:0007669"/>
    <property type="project" value="TreeGrafter"/>
</dbReference>
<dbReference type="Proteomes" id="UP000242474">
    <property type="component" value="Unassembled WGS sequence"/>
</dbReference>
<evidence type="ECO:0000256" key="3">
    <source>
        <dbReference type="ARBA" id="ARBA00023002"/>
    </source>
</evidence>
<protein>
    <submittedName>
        <fullName evidence="5">NAD(P)-binding protein</fullName>
    </submittedName>
</protein>
<evidence type="ECO:0000256" key="2">
    <source>
        <dbReference type="ARBA" id="ARBA00022857"/>
    </source>
</evidence>
<name>A0A2G5B1C6_COERN</name>
<dbReference type="InterPro" id="IPR051164">
    <property type="entry name" value="NmrA-like_oxidored"/>
</dbReference>
<dbReference type="OrthoDB" id="3358371at2759"/>